<name>A0AA88N516_CHASR</name>
<feature type="region of interest" description="Disordered" evidence="1">
    <location>
        <begin position="55"/>
        <end position="91"/>
    </location>
</feature>
<feature type="compositionally biased region" description="Low complexity" evidence="1">
    <location>
        <begin position="55"/>
        <end position="78"/>
    </location>
</feature>
<protein>
    <submittedName>
        <fullName evidence="2">Uncharacterized protein</fullName>
    </submittedName>
</protein>
<evidence type="ECO:0000313" key="2">
    <source>
        <dbReference type="EMBL" id="KAK2851675.1"/>
    </source>
</evidence>
<dbReference type="EMBL" id="JAUPFM010000005">
    <property type="protein sequence ID" value="KAK2851675.1"/>
    <property type="molecule type" value="Genomic_DNA"/>
</dbReference>
<evidence type="ECO:0000256" key="1">
    <source>
        <dbReference type="SAM" id="MobiDB-lite"/>
    </source>
</evidence>
<evidence type="ECO:0000313" key="3">
    <source>
        <dbReference type="Proteomes" id="UP001187415"/>
    </source>
</evidence>
<sequence length="126" mass="13458">MSFHQLISCSDKHHRLVSRSRPRGCRLSIGCAATCRETDVFARCGRFPPAQSLTSRRVLLTSSGRSSSSSGSGGSSSSAPADGGDAHRRHGLSSAHTSVCFIHPAVRFNRAVVSPTSPSLPHTDRW</sequence>
<gene>
    <name evidence="2" type="ORF">Q5P01_007951</name>
</gene>
<comment type="caution">
    <text evidence="2">The sequence shown here is derived from an EMBL/GenBank/DDBJ whole genome shotgun (WGS) entry which is preliminary data.</text>
</comment>
<keyword evidence="3" id="KW-1185">Reference proteome</keyword>
<dbReference type="AlphaFoldDB" id="A0AA88N516"/>
<accession>A0AA88N516</accession>
<dbReference type="Proteomes" id="UP001187415">
    <property type="component" value="Unassembled WGS sequence"/>
</dbReference>
<organism evidence="2 3">
    <name type="scientific">Channa striata</name>
    <name type="common">Snakehead murrel</name>
    <name type="synonym">Ophicephalus striatus</name>
    <dbReference type="NCBI Taxonomy" id="64152"/>
    <lineage>
        <taxon>Eukaryota</taxon>
        <taxon>Metazoa</taxon>
        <taxon>Chordata</taxon>
        <taxon>Craniata</taxon>
        <taxon>Vertebrata</taxon>
        <taxon>Euteleostomi</taxon>
        <taxon>Actinopterygii</taxon>
        <taxon>Neopterygii</taxon>
        <taxon>Teleostei</taxon>
        <taxon>Neoteleostei</taxon>
        <taxon>Acanthomorphata</taxon>
        <taxon>Anabantaria</taxon>
        <taxon>Anabantiformes</taxon>
        <taxon>Channoidei</taxon>
        <taxon>Channidae</taxon>
        <taxon>Channa</taxon>
    </lineage>
</organism>
<proteinExistence type="predicted"/>
<reference evidence="2" key="1">
    <citation type="submission" date="2023-07" db="EMBL/GenBank/DDBJ databases">
        <title>Chromosome-level Genome Assembly of Striped Snakehead (Channa striata).</title>
        <authorList>
            <person name="Liu H."/>
        </authorList>
    </citation>
    <scope>NUCLEOTIDE SEQUENCE</scope>
    <source>
        <strain evidence="2">Gz</strain>
        <tissue evidence="2">Muscle</tissue>
    </source>
</reference>